<dbReference type="InterPro" id="IPR032774">
    <property type="entry name" value="WG_beta_rep"/>
</dbReference>
<feature type="signal peptide" evidence="1">
    <location>
        <begin position="1"/>
        <end position="23"/>
    </location>
</feature>
<dbReference type="Pfam" id="PF14903">
    <property type="entry name" value="WG_beta_rep"/>
    <property type="match status" value="4"/>
</dbReference>
<dbReference type="PANTHER" id="PTHR37841">
    <property type="entry name" value="GLR2918 PROTEIN"/>
    <property type="match status" value="1"/>
</dbReference>
<evidence type="ECO:0000313" key="2">
    <source>
        <dbReference type="EMBL" id="MFK2917758.1"/>
    </source>
</evidence>
<sequence length="546" mass="59299">MFCRSLLAASVAALLLSACGSSGDKPAAAEPAAQAKPPAPAAFNVALCVNDDCGVVDQAANVLIPFKNDYDNFSPFLMKDTLLVQKDEQWLLLDAKTRQPIKTLSGDIYTVTPGYFGFERDGKIGLMDYQGNEVVAPRFDSVFSGGEDQYINYQVGEKSGVIDVHGKQLTDAVYDSMVVREDLDTRGGLITADRGDQKWLINLKDGSQKQVEYGSLGEINDGHMVAAAPDHIRSGLTDANGTLVVPVKYEWMGLPSEGLVAFREKSAEPCGYMDYTGKVVIEPRFVQCEPFGKKGALAKLQSDDSNPAKNKFGMIDRSGAWLVQPSYDAVGEAEHTLLGMLGHKQGYGSIFRQADAFSYLSGIFDLDQGREIIPATYQQVGVLTPQRFVFSGADAPKINVSILGQVTPVPALGVMDAAGKVLTKPETFADIRLDKTGRYLVARDGEEQPHEALLDLDGNQLIAPQWHELHIDTQRNIILGYDLRGTGDDAVRVMRAAYDLQGKTLFTVKHTDCGADQLVDGSGKVIWPQDVKPYCKSAEQQASTEG</sequence>
<keyword evidence="1" id="KW-0732">Signal</keyword>
<dbReference type="Proteomes" id="UP001620408">
    <property type="component" value="Unassembled WGS sequence"/>
</dbReference>
<dbReference type="PANTHER" id="PTHR37841:SF1">
    <property type="entry name" value="DUF3298 DOMAIN-CONTAINING PROTEIN"/>
    <property type="match status" value="1"/>
</dbReference>
<dbReference type="PROSITE" id="PS51257">
    <property type="entry name" value="PROKAR_LIPOPROTEIN"/>
    <property type="match status" value="1"/>
</dbReference>
<reference evidence="2 3" key="1">
    <citation type="submission" date="2020-10" db="EMBL/GenBank/DDBJ databases">
        <title>Phylogeny of dyella-like bacteria.</title>
        <authorList>
            <person name="Fu J."/>
        </authorList>
    </citation>
    <scope>NUCLEOTIDE SEQUENCE [LARGE SCALE GENOMIC DNA]</scope>
    <source>
        <strain evidence="2 3">BB4</strain>
    </source>
</reference>
<evidence type="ECO:0000313" key="3">
    <source>
        <dbReference type="Proteomes" id="UP001620408"/>
    </source>
</evidence>
<feature type="chain" id="PRO_5046756243" evidence="1">
    <location>
        <begin position="24"/>
        <end position="546"/>
    </location>
</feature>
<gene>
    <name evidence="2" type="ORF">ISS97_10845</name>
</gene>
<comment type="caution">
    <text evidence="2">The sequence shown here is derived from an EMBL/GenBank/DDBJ whole genome shotgun (WGS) entry which is preliminary data.</text>
</comment>
<dbReference type="RefSeq" id="WP_379986676.1">
    <property type="nucleotide sequence ID" value="NZ_JADIKD010000010.1"/>
</dbReference>
<evidence type="ECO:0000256" key="1">
    <source>
        <dbReference type="SAM" id="SignalP"/>
    </source>
</evidence>
<accession>A0ABW8K4D1</accession>
<keyword evidence="3" id="KW-1185">Reference proteome</keyword>
<name>A0ABW8K4D1_9GAMM</name>
<protein>
    <submittedName>
        <fullName evidence="2">WG repeat-containing protein</fullName>
    </submittedName>
</protein>
<organism evidence="2 3">
    <name type="scientific">Dyella koreensis</name>
    <dbReference type="NCBI Taxonomy" id="311235"/>
    <lineage>
        <taxon>Bacteria</taxon>
        <taxon>Pseudomonadati</taxon>
        <taxon>Pseudomonadota</taxon>
        <taxon>Gammaproteobacteria</taxon>
        <taxon>Lysobacterales</taxon>
        <taxon>Rhodanobacteraceae</taxon>
        <taxon>Dyella</taxon>
    </lineage>
</organism>
<dbReference type="EMBL" id="JADIKD010000010">
    <property type="protein sequence ID" value="MFK2917758.1"/>
    <property type="molecule type" value="Genomic_DNA"/>
</dbReference>
<proteinExistence type="predicted"/>